<feature type="domain" description="Helix-turn-helix" evidence="1">
    <location>
        <begin position="16"/>
        <end position="66"/>
    </location>
</feature>
<dbReference type="GO" id="GO:0003677">
    <property type="term" value="F:DNA binding"/>
    <property type="evidence" value="ECO:0007669"/>
    <property type="project" value="InterPro"/>
</dbReference>
<accession>A0AB33JIS4</accession>
<protein>
    <recommendedName>
        <fullName evidence="1">Helix-turn-helix domain-containing protein</fullName>
    </recommendedName>
</protein>
<dbReference type="InterPro" id="IPR010093">
    <property type="entry name" value="SinI_DNA-bd"/>
</dbReference>
<dbReference type="EMBL" id="AP035789">
    <property type="protein sequence ID" value="BFO81625.1"/>
    <property type="molecule type" value="Genomic_DNA"/>
</dbReference>
<gene>
    <name evidence="2" type="ORF">GTC17262_18160</name>
</gene>
<dbReference type="NCBIfam" id="TIGR01764">
    <property type="entry name" value="excise"/>
    <property type="match status" value="1"/>
</dbReference>
<dbReference type="InterPro" id="IPR009061">
    <property type="entry name" value="DNA-bd_dom_put_sf"/>
</dbReference>
<evidence type="ECO:0000313" key="2">
    <source>
        <dbReference type="EMBL" id="BFO81625.1"/>
    </source>
</evidence>
<dbReference type="SUPFAM" id="SSF46955">
    <property type="entry name" value="Putative DNA-binding domain"/>
    <property type="match status" value="1"/>
</dbReference>
<evidence type="ECO:0000259" key="1">
    <source>
        <dbReference type="Pfam" id="PF12728"/>
    </source>
</evidence>
<dbReference type="InterPro" id="IPR041657">
    <property type="entry name" value="HTH_17"/>
</dbReference>
<sequence>MPQTSKTKTMEENEKMLTTKEAAKFLGLSLSGLYKLIANGTIPCYKPLKRKIYFDKKELEKWMHANKKGGAK</sequence>
<reference evidence="2" key="1">
    <citation type="submission" date="2024-07" db="EMBL/GenBank/DDBJ databases">
        <title>Complete genome sequence of Prevotella sp. YM-2024 GTC17262.</title>
        <authorList>
            <person name="Hayashi M."/>
            <person name="Muto Y."/>
            <person name="Tanaka K."/>
            <person name="Niwa H."/>
        </authorList>
    </citation>
    <scope>NUCLEOTIDE SEQUENCE</scope>
    <source>
        <strain evidence="2">GTC17262</strain>
    </source>
</reference>
<proteinExistence type="predicted"/>
<dbReference type="AlphaFoldDB" id="A0AB33JIS4"/>
<organism evidence="2">
    <name type="scientific">Prevotella sp. GTC17262</name>
    <dbReference type="NCBI Taxonomy" id="3236797"/>
    <lineage>
        <taxon>Bacteria</taxon>
        <taxon>Pseudomonadati</taxon>
        <taxon>Bacteroidota</taxon>
        <taxon>Bacteroidia</taxon>
        <taxon>Bacteroidales</taxon>
        <taxon>Prevotellaceae</taxon>
        <taxon>Prevotella</taxon>
    </lineage>
</organism>
<dbReference type="Pfam" id="PF12728">
    <property type="entry name" value="HTH_17"/>
    <property type="match status" value="1"/>
</dbReference>
<name>A0AB33JIS4_9BACT</name>